<evidence type="ECO:0000256" key="1">
    <source>
        <dbReference type="SAM" id="MobiDB-lite"/>
    </source>
</evidence>
<gene>
    <name evidence="2" type="ORF">OPV22_016466</name>
</gene>
<keyword evidence="3" id="KW-1185">Reference proteome</keyword>
<dbReference type="AlphaFoldDB" id="A0AAV8PGU6"/>
<feature type="region of interest" description="Disordered" evidence="1">
    <location>
        <begin position="48"/>
        <end position="67"/>
    </location>
</feature>
<reference evidence="2 3" key="1">
    <citation type="submission" date="2022-12" db="EMBL/GenBank/DDBJ databases">
        <title>Chromosome-scale assembly of the Ensete ventricosum genome.</title>
        <authorList>
            <person name="Dussert Y."/>
            <person name="Stocks J."/>
            <person name="Wendawek A."/>
            <person name="Woldeyes F."/>
            <person name="Nichols R.A."/>
            <person name="Borrell J.S."/>
        </authorList>
    </citation>
    <scope>NUCLEOTIDE SEQUENCE [LARGE SCALE GENOMIC DNA]</scope>
    <source>
        <strain evidence="3">cv. Maze</strain>
        <tissue evidence="2">Seeds</tissue>
    </source>
</reference>
<feature type="region of interest" description="Disordered" evidence="1">
    <location>
        <begin position="1"/>
        <end position="36"/>
    </location>
</feature>
<evidence type="ECO:0000313" key="2">
    <source>
        <dbReference type="EMBL" id="KAJ8483981.1"/>
    </source>
</evidence>
<protein>
    <submittedName>
        <fullName evidence="2">Uncharacterized protein</fullName>
    </submittedName>
</protein>
<feature type="compositionally biased region" description="Basic and acidic residues" evidence="1">
    <location>
        <begin position="1"/>
        <end position="16"/>
    </location>
</feature>
<accession>A0AAV8PGU6</accession>
<feature type="compositionally biased region" description="Low complexity" evidence="1">
    <location>
        <begin position="49"/>
        <end position="67"/>
    </location>
</feature>
<proteinExistence type="predicted"/>
<dbReference type="EMBL" id="JAQQAF010000005">
    <property type="protein sequence ID" value="KAJ8483981.1"/>
    <property type="molecule type" value="Genomic_DNA"/>
</dbReference>
<name>A0AAV8PGU6_ENSVE</name>
<evidence type="ECO:0000313" key="3">
    <source>
        <dbReference type="Proteomes" id="UP001222027"/>
    </source>
</evidence>
<organism evidence="2 3">
    <name type="scientific">Ensete ventricosum</name>
    <name type="common">Abyssinian banana</name>
    <name type="synonym">Musa ensete</name>
    <dbReference type="NCBI Taxonomy" id="4639"/>
    <lineage>
        <taxon>Eukaryota</taxon>
        <taxon>Viridiplantae</taxon>
        <taxon>Streptophyta</taxon>
        <taxon>Embryophyta</taxon>
        <taxon>Tracheophyta</taxon>
        <taxon>Spermatophyta</taxon>
        <taxon>Magnoliopsida</taxon>
        <taxon>Liliopsida</taxon>
        <taxon>Zingiberales</taxon>
        <taxon>Musaceae</taxon>
        <taxon>Ensete</taxon>
    </lineage>
</organism>
<dbReference type="Proteomes" id="UP001222027">
    <property type="component" value="Unassembled WGS sequence"/>
</dbReference>
<sequence>MRDQPKGERTPRDQTRGKGRRLKRWSRDTTMPLGPATNYYSTLKYSAMAPQSSSGRASGARQGSPTT</sequence>
<comment type="caution">
    <text evidence="2">The sequence shown here is derived from an EMBL/GenBank/DDBJ whole genome shotgun (WGS) entry which is preliminary data.</text>
</comment>